<feature type="transmembrane region" description="Helical" evidence="6">
    <location>
        <begin position="311"/>
        <end position="332"/>
    </location>
</feature>
<evidence type="ECO:0000256" key="6">
    <source>
        <dbReference type="SAM" id="Phobius"/>
    </source>
</evidence>
<evidence type="ECO:0000256" key="3">
    <source>
        <dbReference type="ARBA" id="ARBA00022692"/>
    </source>
</evidence>
<evidence type="ECO:0000256" key="1">
    <source>
        <dbReference type="ARBA" id="ARBA00004651"/>
    </source>
</evidence>
<evidence type="ECO:0000256" key="5">
    <source>
        <dbReference type="ARBA" id="ARBA00023136"/>
    </source>
</evidence>
<gene>
    <name evidence="7" type="primary">lptF</name>
    <name evidence="7" type="ORF">ACFSGJ_09050</name>
</gene>
<dbReference type="PANTHER" id="PTHR33529">
    <property type="entry name" value="SLR0882 PROTEIN-RELATED"/>
    <property type="match status" value="1"/>
</dbReference>
<feature type="transmembrane region" description="Helical" evidence="6">
    <location>
        <begin position="99"/>
        <end position="122"/>
    </location>
</feature>
<dbReference type="InterPro" id="IPR030922">
    <property type="entry name" value="LptF"/>
</dbReference>
<comment type="caution">
    <text evidence="7">The sequence shown here is derived from an EMBL/GenBank/DDBJ whole genome shotgun (WGS) entry which is preliminary data.</text>
</comment>
<accession>A0ABW4S4B0</accession>
<feature type="transmembrane region" description="Helical" evidence="6">
    <location>
        <begin position="280"/>
        <end position="299"/>
    </location>
</feature>
<evidence type="ECO:0000256" key="4">
    <source>
        <dbReference type="ARBA" id="ARBA00022989"/>
    </source>
</evidence>
<keyword evidence="2" id="KW-1003">Cell membrane</keyword>
<keyword evidence="8" id="KW-1185">Reference proteome</keyword>
<proteinExistence type="predicted"/>
<organism evidence="7 8">
    <name type="scientific">Halodurantibacterium flavum</name>
    <dbReference type="NCBI Taxonomy" id="1382802"/>
    <lineage>
        <taxon>Bacteria</taxon>
        <taxon>Pseudomonadati</taxon>
        <taxon>Pseudomonadota</taxon>
        <taxon>Alphaproteobacteria</taxon>
        <taxon>Rhodobacterales</taxon>
        <taxon>Paracoccaceae</taxon>
        <taxon>Halodurantibacterium</taxon>
    </lineage>
</organism>
<evidence type="ECO:0000256" key="2">
    <source>
        <dbReference type="ARBA" id="ARBA00022475"/>
    </source>
</evidence>
<name>A0ABW4S4B0_9RHOB</name>
<feature type="transmembrane region" description="Helical" evidence="6">
    <location>
        <begin position="12"/>
        <end position="29"/>
    </location>
</feature>
<dbReference type="Proteomes" id="UP001597353">
    <property type="component" value="Unassembled WGS sequence"/>
</dbReference>
<dbReference type="PANTHER" id="PTHR33529:SF6">
    <property type="entry name" value="YJGP_YJGQ FAMILY PERMEASE"/>
    <property type="match status" value="1"/>
</dbReference>
<evidence type="ECO:0000313" key="7">
    <source>
        <dbReference type="EMBL" id="MFD1912362.1"/>
    </source>
</evidence>
<comment type="subcellular location">
    <subcellularLocation>
        <location evidence="1">Cell membrane</location>
        <topology evidence="1">Multi-pass membrane protein</topology>
    </subcellularLocation>
</comment>
<dbReference type="NCBIfam" id="TIGR04407">
    <property type="entry name" value="LptF_YjgP"/>
    <property type="match status" value="1"/>
</dbReference>
<dbReference type="EMBL" id="JBHUGH010000006">
    <property type="protein sequence ID" value="MFD1912362.1"/>
    <property type="molecule type" value="Genomic_DNA"/>
</dbReference>
<keyword evidence="4 6" id="KW-1133">Transmembrane helix</keyword>
<feature type="transmembrane region" description="Helical" evidence="6">
    <location>
        <begin position="60"/>
        <end position="78"/>
    </location>
</feature>
<reference evidence="8" key="1">
    <citation type="journal article" date="2019" name="Int. J. Syst. Evol. Microbiol.">
        <title>The Global Catalogue of Microorganisms (GCM) 10K type strain sequencing project: providing services to taxonomists for standard genome sequencing and annotation.</title>
        <authorList>
            <consortium name="The Broad Institute Genomics Platform"/>
            <consortium name="The Broad Institute Genome Sequencing Center for Infectious Disease"/>
            <person name="Wu L."/>
            <person name="Ma J."/>
        </authorList>
    </citation>
    <scope>NUCLEOTIDE SEQUENCE [LARGE SCALE GENOMIC DNA]</scope>
    <source>
        <strain evidence="8">CGMCC 4.7242</strain>
    </source>
</reference>
<keyword evidence="3 6" id="KW-0812">Transmembrane</keyword>
<dbReference type="RefSeq" id="WP_390260928.1">
    <property type="nucleotide sequence ID" value="NZ_JBHUGH010000006.1"/>
</dbReference>
<keyword evidence="5 6" id="KW-0472">Membrane</keyword>
<dbReference type="InterPro" id="IPR005495">
    <property type="entry name" value="LptG/LptF_permease"/>
</dbReference>
<feature type="transmembrane region" description="Helical" evidence="6">
    <location>
        <begin position="338"/>
        <end position="359"/>
    </location>
</feature>
<protein>
    <submittedName>
        <fullName evidence="7">LPS export ABC transporter permease LptF</fullName>
    </submittedName>
</protein>
<evidence type="ECO:0000313" key="8">
    <source>
        <dbReference type="Proteomes" id="UP001597353"/>
    </source>
</evidence>
<sequence>MSRFDRYMLSQLMVVFGFFALILVSVYWVNRAVALFDQLLGDGQTALVFLEISLLTLPNVVRLVLPVASFAAAVFVTNRLSGDSELVVMQATGFSSYRLARPVVIFGLIVAAMMSVLTHYLVPASRTELAERQGEIAENITARLLTEGQFLHPSEGITLYIREISPEGELRDIYLSDARDPRARVTYSARAAYLLRGENGPMLVMVDGMSQNLRAEGQRLYTTRFDDLAYDIRALVTSGSRGRLDARELPTTALFNPDPAMLEATGQSRAFFLHEGHSRFAQPMLAAVTAVVGFATLLLGGFSRFGIWRQILAAVVLLIMVQMVANTTSGMALRDERLAALAWVPVILGGAAAFVILWLSARSRIVCHTTPGAGPGTGGGEPA</sequence>
<dbReference type="Pfam" id="PF03739">
    <property type="entry name" value="LptF_LptG"/>
    <property type="match status" value="1"/>
</dbReference>